<name>V6DJG8_9BACT</name>
<dbReference type="Proteomes" id="UP000018769">
    <property type="component" value="Chromosome I"/>
</dbReference>
<dbReference type="EMBL" id="HG793133">
    <property type="protein sequence ID" value="CDK30661.1"/>
    <property type="molecule type" value="Genomic_DNA"/>
</dbReference>
<dbReference type="eggNOG" id="ENOG502Z832">
    <property type="taxonomic scope" value="Bacteria"/>
</dbReference>
<dbReference type="STRING" id="673862.BABL1_gene_354"/>
<organism evidence="1 2">
    <name type="scientific">Candidatus Babela massiliensis</name>
    <dbReference type="NCBI Taxonomy" id="673862"/>
    <lineage>
        <taxon>Bacteria</taxon>
        <taxon>Candidatus Babelota</taxon>
        <taxon>Candidatus Babeliae</taxon>
        <taxon>Candidatus Babeliales</taxon>
        <taxon>Candidatus Babeliaceae</taxon>
        <taxon>Candidatus Babela</taxon>
    </lineage>
</organism>
<proteinExistence type="predicted"/>
<sequence length="214" mass="25101">MLKLKLRANKIMDTIIQIKPFAEIIESSLNIWKAQAWQWDEAPSFGSLVTVKTLERTIFGLVSNIEICSADAYRVVTAYKKTEEELKKEQPQIFEFLKTTFSCITIGYQENDILLYQLAPEPPKMHAFVFPAKYQEMVDFFSNEQYLQLLFNFSSHLFSLDELLLSILKQLSDKDILTKDNLEKFIETFSLLTANDYRRLKLFLKRTKSILKQF</sequence>
<protein>
    <submittedName>
        <fullName evidence="1">HAS barrel domain</fullName>
    </submittedName>
</protein>
<dbReference type="AlphaFoldDB" id="V6DJG8"/>
<evidence type="ECO:0000313" key="1">
    <source>
        <dbReference type="EMBL" id="CDK30661.1"/>
    </source>
</evidence>
<dbReference type="HOGENOM" id="CLU_112459_0_0_7"/>
<keyword evidence="2" id="KW-1185">Reference proteome</keyword>
<gene>
    <name evidence="1" type="ORF">BABL1_gene_354</name>
</gene>
<reference evidence="1 2" key="1">
    <citation type="journal article" date="2015" name="Biol. Direct">
        <title>Babela massiliensis, a representative of a widespread bacterial phylum with unusual adaptations to parasitism in amoebae.</title>
        <authorList>
            <person name="Pagnier I."/>
            <person name="Yutin N."/>
            <person name="Croce O."/>
            <person name="Makarova K.S."/>
            <person name="Wolf Y.I."/>
            <person name="Benamar S."/>
            <person name="Raoult D."/>
            <person name="Koonin E.V."/>
            <person name="La Scola B."/>
        </authorList>
    </citation>
    <scope>NUCLEOTIDE SEQUENCE [LARGE SCALE GENOMIC DNA]</scope>
    <source>
        <strain evidence="2">BABL1</strain>
    </source>
</reference>
<evidence type="ECO:0000313" key="2">
    <source>
        <dbReference type="Proteomes" id="UP000018769"/>
    </source>
</evidence>
<dbReference type="KEGG" id="dpb:BABL1_gene_354"/>
<accession>V6DJG8</accession>